<dbReference type="EMBL" id="FO117623">
    <property type="protein sequence ID" value="CCG04304.1"/>
    <property type="molecule type" value="Genomic_DNA"/>
</dbReference>
<reference evidence="5 6" key="1">
    <citation type="journal article" date="2012" name="J. Bacteriol.">
        <title>Genome Sequence of Blastococcus saxobsidens DD2, a Stone-Inhabiting Bacterium.</title>
        <authorList>
            <person name="Chouaia B."/>
            <person name="Crotti E."/>
            <person name="Brusetti L."/>
            <person name="Daffonchio D."/>
            <person name="Essoussi I."/>
            <person name="Nouioui I."/>
            <person name="Sbissi I."/>
            <person name="Ghodhbane-Gtari F."/>
            <person name="Gtari M."/>
            <person name="Vacherie B."/>
            <person name="Barbe V."/>
            <person name="Medigue C."/>
            <person name="Gury J."/>
            <person name="Pujic P."/>
            <person name="Normand P."/>
        </authorList>
    </citation>
    <scope>NUCLEOTIDE SEQUENCE [LARGE SCALE GENOMIC DNA]</scope>
    <source>
        <strain evidence="5 6">DD2</strain>
    </source>
</reference>
<dbReference type="SMART" id="SM00881">
    <property type="entry name" value="CoA_binding"/>
    <property type="match status" value="1"/>
</dbReference>
<dbReference type="InterPro" id="IPR051538">
    <property type="entry name" value="Acyl-CoA_Synth/Transferase"/>
</dbReference>
<dbReference type="Pfam" id="PF13607">
    <property type="entry name" value="Succ_CoA_lig"/>
    <property type="match status" value="1"/>
</dbReference>
<dbReference type="InterPro" id="IPR013815">
    <property type="entry name" value="ATP_grasp_subdomain_1"/>
</dbReference>
<dbReference type="SUPFAM" id="SSF56059">
    <property type="entry name" value="Glutathione synthetase ATP-binding domain-like"/>
    <property type="match status" value="1"/>
</dbReference>
<sequence length="731" mass="75940">MTQRSLEKLLRPSSIAVVGASDDPTKVSGRPIAYLKRYGFAGKIYPINPRRTEVQGLTCYPSIEATPGAVDLAVIAIPATAVVQTLNDCVDAGVRSCIIFSSGFSELGEEGGALQREITGIARRSGMRVLGPNCQGVFSVGTKAAPTFASAFAQGDLTVGSGAIVSQSGAVAAMLYQLLGNAGSGIQYYVATGNESDVTVADVMLDVVRDPEVSVVLGYLEDLKDPDGLADAGQVARQEDKPILVLKSGRTAEGKVAASSHTGALAGDDDAVDEFFHKHGIVRVGDLIELAAFSQMFGQKRRAAGRRVAVITNSGGLGVMVVDQCKALGLEIAVLQSDTIAGLKAMLPTFASAANPVDVTTQLLVEPRLLSRAVPLLMEDPGVDAVLASFGALGGGYDIDAIIGDLAQANDEHDALLAVGWVGSHQSIIQRLGAGGVPAAQNPSLVVRSLAAYVDFSLDRADSAGDDSATSARGAVANAATAPGLVSIPDAAAVIAAYQPLTDDGFLSEYNSKRLLDQLGVFQMSDVLVAPTSAVTDGPAQLTFPVVAKASSPAIPHKSDHGLVVLNIADEQRLETVVKELIARAEDIAPMGTVEGVLVQKMVKGGFEAFLGVKQDPTFGHVVVVGAGGVFIEIFSDYQCVLPPISYGYALDKVKALKAFPAMTGARGGDEADYEALARLVVEVGRVVEHLGDALLEMDLNPVKVLPKGQGVAVLDALIRLRTDESAARMS</sequence>
<evidence type="ECO:0000256" key="1">
    <source>
        <dbReference type="ARBA" id="ARBA00022598"/>
    </source>
</evidence>
<dbReference type="Gene3D" id="3.40.50.261">
    <property type="entry name" value="Succinyl-CoA synthetase domains"/>
    <property type="match status" value="2"/>
</dbReference>
<evidence type="ECO:0000259" key="4">
    <source>
        <dbReference type="SMART" id="SM00881"/>
    </source>
</evidence>
<dbReference type="InterPro" id="IPR036291">
    <property type="entry name" value="NAD(P)-bd_dom_sf"/>
</dbReference>
<organism evidence="5 6">
    <name type="scientific">Blastococcus saxobsidens (strain DD2)</name>
    <dbReference type="NCBI Taxonomy" id="1146883"/>
    <lineage>
        <taxon>Bacteria</taxon>
        <taxon>Bacillati</taxon>
        <taxon>Actinomycetota</taxon>
        <taxon>Actinomycetes</taxon>
        <taxon>Geodermatophilales</taxon>
        <taxon>Geodermatophilaceae</taxon>
        <taxon>Blastococcus</taxon>
    </lineage>
</organism>
<dbReference type="PANTHER" id="PTHR43334">
    <property type="entry name" value="ACETATE--COA LIGASE [ADP-FORMING]"/>
    <property type="match status" value="1"/>
</dbReference>
<keyword evidence="6" id="KW-1185">Reference proteome</keyword>
<dbReference type="GO" id="GO:0005524">
    <property type="term" value="F:ATP binding"/>
    <property type="evidence" value="ECO:0007669"/>
    <property type="project" value="UniProtKB-KW"/>
</dbReference>
<dbReference type="Proteomes" id="UP000007517">
    <property type="component" value="Chromosome"/>
</dbReference>
<dbReference type="GO" id="GO:0043758">
    <property type="term" value="F:acetate-CoA ligase (ADP-forming) activity"/>
    <property type="evidence" value="ECO:0007669"/>
    <property type="project" value="InterPro"/>
</dbReference>
<keyword evidence="1" id="KW-0436">Ligase</keyword>
<accession>H6RT01</accession>
<reference evidence="6" key="2">
    <citation type="submission" date="2012-02" db="EMBL/GenBank/DDBJ databases">
        <title>Complete genome sequence of Blastococcus saxobsidens strain DD2.</title>
        <authorList>
            <person name="Genoscope."/>
        </authorList>
    </citation>
    <scope>NUCLEOTIDE SEQUENCE [LARGE SCALE GENOMIC DNA]</scope>
    <source>
        <strain evidence="6">DD2</strain>
    </source>
</reference>
<dbReference type="InterPro" id="IPR016102">
    <property type="entry name" value="Succinyl-CoA_synth-like"/>
</dbReference>
<dbReference type="SUPFAM" id="SSF52210">
    <property type="entry name" value="Succinyl-CoA synthetase domains"/>
    <property type="match status" value="2"/>
</dbReference>
<dbReference type="HOGENOM" id="CLU_007415_3_1_11"/>
<dbReference type="eggNOG" id="COG1042">
    <property type="taxonomic scope" value="Bacteria"/>
</dbReference>
<dbReference type="InterPro" id="IPR043938">
    <property type="entry name" value="Ligase_CoA_dom"/>
</dbReference>
<dbReference type="InterPro" id="IPR003781">
    <property type="entry name" value="CoA-bd"/>
</dbReference>
<dbReference type="Pfam" id="PF13380">
    <property type="entry name" value="CoA_binding_2"/>
    <property type="match status" value="1"/>
</dbReference>
<dbReference type="Pfam" id="PF13549">
    <property type="entry name" value="ATP-grasp_5"/>
    <property type="match status" value="1"/>
</dbReference>
<feature type="domain" description="CoA-binding" evidence="4">
    <location>
        <begin position="9"/>
        <end position="104"/>
    </location>
</feature>
<proteinExistence type="predicted"/>
<dbReference type="Gene3D" id="3.40.50.720">
    <property type="entry name" value="NAD(P)-binding Rossmann-like Domain"/>
    <property type="match status" value="1"/>
</dbReference>
<protein>
    <recommendedName>
        <fullName evidence="4">CoA-binding domain-containing protein</fullName>
    </recommendedName>
</protein>
<evidence type="ECO:0000313" key="5">
    <source>
        <dbReference type="EMBL" id="CCG04304.1"/>
    </source>
</evidence>
<gene>
    <name evidence="5" type="ordered locus">BLASA_3438</name>
</gene>
<keyword evidence="3" id="KW-0067">ATP-binding</keyword>
<dbReference type="KEGG" id="bsd:BLASA_3438"/>
<evidence type="ECO:0000313" key="6">
    <source>
        <dbReference type="Proteomes" id="UP000007517"/>
    </source>
</evidence>
<dbReference type="RefSeq" id="WP_014377183.1">
    <property type="nucleotide sequence ID" value="NC_016943.1"/>
</dbReference>
<dbReference type="Pfam" id="PF19045">
    <property type="entry name" value="Ligase_CoA_2"/>
    <property type="match status" value="1"/>
</dbReference>
<dbReference type="PANTHER" id="PTHR43334:SF1">
    <property type="entry name" value="3-HYDROXYPROPIONATE--COA LIGASE [ADP-FORMING]"/>
    <property type="match status" value="1"/>
</dbReference>
<dbReference type="Gene3D" id="3.30.1490.20">
    <property type="entry name" value="ATP-grasp fold, A domain"/>
    <property type="match status" value="1"/>
</dbReference>
<evidence type="ECO:0000256" key="2">
    <source>
        <dbReference type="ARBA" id="ARBA00022741"/>
    </source>
</evidence>
<dbReference type="STRING" id="1146883.BLASA_3438"/>
<name>H6RT01_BLASD</name>
<evidence type="ECO:0000256" key="3">
    <source>
        <dbReference type="ARBA" id="ARBA00022840"/>
    </source>
</evidence>
<dbReference type="AlphaFoldDB" id="H6RT01"/>
<dbReference type="SUPFAM" id="SSF51735">
    <property type="entry name" value="NAD(P)-binding Rossmann-fold domains"/>
    <property type="match status" value="1"/>
</dbReference>
<keyword evidence="2" id="KW-0547">Nucleotide-binding</keyword>
<dbReference type="InterPro" id="IPR032875">
    <property type="entry name" value="Succ_CoA_lig_flav_dom"/>
</dbReference>
<dbReference type="Gene3D" id="3.30.470.20">
    <property type="entry name" value="ATP-grasp fold, B domain"/>
    <property type="match status" value="1"/>
</dbReference>
<dbReference type="OrthoDB" id="190266at2"/>